<accession>A0A803N4S6</accession>
<feature type="domain" description="DUF4216" evidence="2">
    <location>
        <begin position="27"/>
        <end position="89"/>
    </location>
</feature>
<dbReference type="Gramene" id="AUR62040392-RA">
    <property type="protein sequence ID" value="AUR62040392-RA:cds"/>
    <property type="gene ID" value="AUR62040392"/>
</dbReference>
<dbReference type="AlphaFoldDB" id="A0A803N4S6"/>
<sequence>MHFLSAKDNRSVLCKMQYYGVIEEICELHYSDFSVPVFCCKWDDNNNNVVHDDMGHTSMNLHKIGHKEDPYILACQAKQVFYMTDPLDKRRSIVIAPRPRYAIDEHDDNKAFIVPEDRRGYVLKQASKRWRAFKFRLRKEFMYESDEEGNTTDKLGDVNRDRAKKRKTSYRGGRKGYSYYEDEIIRAHSREEKGILKFDSPANLEIAQAIKALEAQHNQGKIDVTGRNDILARSLKTPEHGGCVRGVGGGDEGAQYASMATQGVQAWPNPKRDIEKESVSEKSFNPNLESQPEQYTKNQAFLEVDKQSVKELNTLSTQMPSSNSSFTKRVLAPIAPEEKLKLTTTLMRVCRKLAVEMKNGGKTIPIRIPNNVIYNEQDVCIDYEDMRDWCYQRMIGASHISTFMMHLSEMVHAQGISGFYGFCDSNFISPQTPTQENEDDRCDYLVRCPRQGLDVNCGFYVGRYMLETIQSRKSYVPDKYFDKAPATYSQKMIDDVQDMWITFVTKHQPIEDDDDDQCVL</sequence>
<keyword evidence="4" id="KW-1185">Reference proteome</keyword>
<dbReference type="Proteomes" id="UP000596660">
    <property type="component" value="Unplaced"/>
</dbReference>
<reference evidence="3" key="1">
    <citation type="journal article" date="2017" name="Nature">
        <title>The genome of Chenopodium quinoa.</title>
        <authorList>
            <person name="Jarvis D.E."/>
            <person name="Ho Y.S."/>
            <person name="Lightfoot D.J."/>
            <person name="Schmoeckel S.M."/>
            <person name="Li B."/>
            <person name="Borm T.J.A."/>
            <person name="Ohyanagi H."/>
            <person name="Mineta K."/>
            <person name="Michell C.T."/>
            <person name="Saber N."/>
            <person name="Kharbatia N.M."/>
            <person name="Rupper R.R."/>
            <person name="Sharp A.R."/>
            <person name="Dally N."/>
            <person name="Boughton B.A."/>
            <person name="Woo Y.H."/>
            <person name="Gao G."/>
            <person name="Schijlen E.G.W.M."/>
            <person name="Guo X."/>
            <person name="Momin A.A."/>
            <person name="Negrao S."/>
            <person name="Al-Babili S."/>
            <person name="Gehring C."/>
            <person name="Roessner U."/>
            <person name="Jung C."/>
            <person name="Murphy K."/>
            <person name="Arold S.T."/>
            <person name="Gojobori T."/>
            <person name="van der Linden C.G."/>
            <person name="van Loo E.N."/>
            <person name="Jellen E.N."/>
            <person name="Maughan P.J."/>
            <person name="Tester M."/>
        </authorList>
    </citation>
    <scope>NUCLEOTIDE SEQUENCE [LARGE SCALE GENOMIC DNA]</scope>
    <source>
        <strain evidence="3">cv. PI 614886</strain>
    </source>
</reference>
<dbReference type="EnsemblPlants" id="AUR62040392-RA">
    <property type="protein sequence ID" value="AUR62040392-RA:cds"/>
    <property type="gene ID" value="AUR62040392"/>
</dbReference>
<dbReference type="PANTHER" id="PTHR48258:SF9">
    <property type="entry name" value="OS01G0348150 PROTEIN"/>
    <property type="match status" value="1"/>
</dbReference>
<evidence type="ECO:0000259" key="2">
    <source>
        <dbReference type="Pfam" id="PF13952"/>
    </source>
</evidence>
<evidence type="ECO:0000313" key="3">
    <source>
        <dbReference type="EnsemblPlants" id="AUR62040392-RA:cds"/>
    </source>
</evidence>
<evidence type="ECO:0000313" key="4">
    <source>
        <dbReference type="Proteomes" id="UP000596660"/>
    </source>
</evidence>
<dbReference type="InterPro" id="IPR025312">
    <property type="entry name" value="DUF4216"/>
</dbReference>
<dbReference type="Pfam" id="PF13952">
    <property type="entry name" value="DUF4216"/>
    <property type="match status" value="1"/>
</dbReference>
<feature type="compositionally biased region" description="Basic and acidic residues" evidence="1">
    <location>
        <begin position="270"/>
        <end position="280"/>
    </location>
</feature>
<feature type="compositionally biased region" description="Polar residues" evidence="1">
    <location>
        <begin position="281"/>
        <end position="291"/>
    </location>
</feature>
<feature type="region of interest" description="Disordered" evidence="1">
    <location>
        <begin position="268"/>
        <end position="291"/>
    </location>
</feature>
<proteinExistence type="predicted"/>
<reference evidence="3" key="2">
    <citation type="submission" date="2021-03" db="UniProtKB">
        <authorList>
            <consortium name="EnsemblPlants"/>
        </authorList>
    </citation>
    <scope>IDENTIFICATION</scope>
</reference>
<name>A0A803N4S6_CHEQI</name>
<evidence type="ECO:0000256" key="1">
    <source>
        <dbReference type="SAM" id="MobiDB-lite"/>
    </source>
</evidence>
<dbReference type="OMA" id="ENEDDRC"/>
<dbReference type="PANTHER" id="PTHR48258">
    <property type="entry name" value="DUF4218 DOMAIN-CONTAINING PROTEIN-RELATED"/>
    <property type="match status" value="1"/>
</dbReference>
<protein>
    <recommendedName>
        <fullName evidence="2">DUF4216 domain-containing protein</fullName>
    </recommendedName>
</protein>
<organism evidence="3 4">
    <name type="scientific">Chenopodium quinoa</name>
    <name type="common">Quinoa</name>
    <dbReference type="NCBI Taxonomy" id="63459"/>
    <lineage>
        <taxon>Eukaryota</taxon>
        <taxon>Viridiplantae</taxon>
        <taxon>Streptophyta</taxon>
        <taxon>Embryophyta</taxon>
        <taxon>Tracheophyta</taxon>
        <taxon>Spermatophyta</taxon>
        <taxon>Magnoliopsida</taxon>
        <taxon>eudicotyledons</taxon>
        <taxon>Gunneridae</taxon>
        <taxon>Pentapetalae</taxon>
        <taxon>Caryophyllales</taxon>
        <taxon>Chenopodiaceae</taxon>
        <taxon>Chenopodioideae</taxon>
        <taxon>Atripliceae</taxon>
        <taxon>Chenopodium</taxon>
    </lineage>
</organism>